<gene>
    <name evidence="1" type="ORF">MM415A03462_0009</name>
    <name evidence="2" type="ORF">MM415B02878_0014</name>
</gene>
<organism evidence="2">
    <name type="scientific">viral metagenome</name>
    <dbReference type="NCBI Taxonomy" id="1070528"/>
    <lineage>
        <taxon>unclassified sequences</taxon>
        <taxon>metagenomes</taxon>
        <taxon>organismal metagenomes</taxon>
    </lineage>
</organism>
<sequence>MERRTALKAIGGLLITPFLPAIKADAKEQNLPTVQYHIKAINKAGKEKKWALGVRMEGDEKRKKTLLKSLKFCSKQSFEHFTPDIMKFLKE</sequence>
<evidence type="ECO:0000313" key="1">
    <source>
        <dbReference type="EMBL" id="QJA70938.1"/>
    </source>
</evidence>
<dbReference type="EMBL" id="MT142737">
    <property type="protein sequence ID" value="QJA87866.1"/>
    <property type="molecule type" value="Genomic_DNA"/>
</dbReference>
<dbReference type="AlphaFoldDB" id="A0A6M3L060"/>
<accession>A0A6M3L060</accession>
<proteinExistence type="predicted"/>
<evidence type="ECO:0000313" key="2">
    <source>
        <dbReference type="EMBL" id="QJA87866.1"/>
    </source>
</evidence>
<protein>
    <submittedName>
        <fullName evidence="2">Uncharacterized protein</fullName>
    </submittedName>
</protein>
<dbReference type="EMBL" id="MT141833">
    <property type="protein sequence ID" value="QJA70938.1"/>
    <property type="molecule type" value="Genomic_DNA"/>
</dbReference>
<name>A0A6M3L060_9ZZZZ</name>
<reference evidence="2" key="1">
    <citation type="submission" date="2020-03" db="EMBL/GenBank/DDBJ databases">
        <title>The deep terrestrial virosphere.</title>
        <authorList>
            <person name="Holmfeldt K."/>
            <person name="Nilsson E."/>
            <person name="Simone D."/>
            <person name="Lopez-Fernandez M."/>
            <person name="Wu X."/>
            <person name="de Brujin I."/>
            <person name="Lundin D."/>
            <person name="Andersson A."/>
            <person name="Bertilsson S."/>
            <person name="Dopson M."/>
        </authorList>
    </citation>
    <scope>NUCLEOTIDE SEQUENCE</scope>
    <source>
        <strain evidence="1">MM415A03462</strain>
        <strain evidence="2">MM415B02878</strain>
    </source>
</reference>